<dbReference type="GeneID" id="54297526"/>
<dbReference type="RefSeq" id="XP_033400313.1">
    <property type="nucleotide sequence ID" value="XM_033540030.1"/>
</dbReference>
<evidence type="ECO:0000256" key="1">
    <source>
        <dbReference type="SAM" id="SignalP"/>
    </source>
</evidence>
<proteinExistence type="predicted"/>
<sequence length="281" mass="30273">MLNSVALALMSSAMAVAAPAPAAASATASPPDLTDFTGDLGFLNFTTYSSSAANGFKSIDFDIVYSKTNANIKCTWKKDPADKENEYGVTTCDDGFQLDWGYFENLGTVNYNTTLQGENVHLSGTGTDFNTSEKCGLGGNGRGCSGSGSVEITNIYINSQTFPEPPNNGLGYWDVHFYNLTNSQYNSESQTIRVKYSEQPWPILCTYEKDPAYHGCNDTSLSFETSSGPDRSLTLKQNVKNSNNETVTISGTEPVRGVCSAFNYALTCQDDLRVIPSTAVA</sequence>
<dbReference type="Proteomes" id="UP000799438">
    <property type="component" value="Unassembled WGS sequence"/>
</dbReference>
<feature type="signal peptide" evidence="1">
    <location>
        <begin position="1"/>
        <end position="17"/>
    </location>
</feature>
<evidence type="ECO:0000313" key="2">
    <source>
        <dbReference type="EMBL" id="KAF2144601.1"/>
    </source>
</evidence>
<dbReference type="EMBL" id="ML995479">
    <property type="protein sequence ID" value="KAF2144601.1"/>
    <property type="molecule type" value="Genomic_DNA"/>
</dbReference>
<gene>
    <name evidence="2" type="ORF">K452DRAFT_284924</name>
</gene>
<dbReference type="AlphaFoldDB" id="A0A6A6BPV3"/>
<evidence type="ECO:0008006" key="4">
    <source>
        <dbReference type="Google" id="ProtNLM"/>
    </source>
</evidence>
<keyword evidence="1" id="KW-0732">Signal</keyword>
<feature type="chain" id="PRO_5025625050" description="AA1-like domain-containing protein" evidence="1">
    <location>
        <begin position="18"/>
        <end position="281"/>
    </location>
</feature>
<name>A0A6A6BPV3_9PEZI</name>
<protein>
    <recommendedName>
        <fullName evidence="4">AA1-like domain-containing protein</fullName>
    </recommendedName>
</protein>
<organism evidence="2 3">
    <name type="scientific">Aplosporella prunicola CBS 121167</name>
    <dbReference type="NCBI Taxonomy" id="1176127"/>
    <lineage>
        <taxon>Eukaryota</taxon>
        <taxon>Fungi</taxon>
        <taxon>Dikarya</taxon>
        <taxon>Ascomycota</taxon>
        <taxon>Pezizomycotina</taxon>
        <taxon>Dothideomycetes</taxon>
        <taxon>Dothideomycetes incertae sedis</taxon>
        <taxon>Botryosphaeriales</taxon>
        <taxon>Aplosporellaceae</taxon>
        <taxon>Aplosporella</taxon>
    </lineage>
</organism>
<accession>A0A6A6BPV3</accession>
<keyword evidence="3" id="KW-1185">Reference proteome</keyword>
<evidence type="ECO:0000313" key="3">
    <source>
        <dbReference type="Proteomes" id="UP000799438"/>
    </source>
</evidence>
<reference evidence="2" key="1">
    <citation type="journal article" date="2020" name="Stud. Mycol.">
        <title>101 Dothideomycetes genomes: a test case for predicting lifestyles and emergence of pathogens.</title>
        <authorList>
            <person name="Haridas S."/>
            <person name="Albert R."/>
            <person name="Binder M."/>
            <person name="Bloem J."/>
            <person name="Labutti K."/>
            <person name="Salamov A."/>
            <person name="Andreopoulos B."/>
            <person name="Baker S."/>
            <person name="Barry K."/>
            <person name="Bills G."/>
            <person name="Bluhm B."/>
            <person name="Cannon C."/>
            <person name="Castanera R."/>
            <person name="Culley D."/>
            <person name="Daum C."/>
            <person name="Ezra D."/>
            <person name="Gonzalez J."/>
            <person name="Henrissat B."/>
            <person name="Kuo A."/>
            <person name="Liang C."/>
            <person name="Lipzen A."/>
            <person name="Lutzoni F."/>
            <person name="Magnuson J."/>
            <person name="Mondo S."/>
            <person name="Nolan M."/>
            <person name="Ohm R."/>
            <person name="Pangilinan J."/>
            <person name="Park H.-J."/>
            <person name="Ramirez L."/>
            <person name="Alfaro M."/>
            <person name="Sun H."/>
            <person name="Tritt A."/>
            <person name="Yoshinaga Y."/>
            <person name="Zwiers L.-H."/>
            <person name="Turgeon B."/>
            <person name="Goodwin S."/>
            <person name="Spatafora J."/>
            <person name="Crous P."/>
            <person name="Grigoriev I."/>
        </authorList>
    </citation>
    <scope>NUCLEOTIDE SEQUENCE</scope>
    <source>
        <strain evidence="2">CBS 121167</strain>
    </source>
</reference>